<evidence type="ECO:0000313" key="2">
    <source>
        <dbReference type="EMBL" id="DAF93451.1"/>
    </source>
</evidence>
<dbReference type="EMBL" id="BK016086">
    <property type="protein sequence ID" value="DAF93451.1"/>
    <property type="molecule type" value="Genomic_DNA"/>
</dbReference>
<organism evidence="2">
    <name type="scientific">Myoviridae sp. ctshb19</name>
    <dbReference type="NCBI Taxonomy" id="2825194"/>
    <lineage>
        <taxon>Viruses</taxon>
        <taxon>Duplodnaviria</taxon>
        <taxon>Heunggongvirae</taxon>
        <taxon>Uroviricota</taxon>
        <taxon>Caudoviricetes</taxon>
    </lineage>
</organism>
<evidence type="ECO:0000256" key="1">
    <source>
        <dbReference type="SAM" id="Coils"/>
    </source>
</evidence>
<protein>
    <submittedName>
        <fullName evidence="2">Uncharacterized protein</fullName>
    </submittedName>
</protein>
<sequence length="113" mass="12949">MLQKMNKAMMATPPAHKFRVFSRVPAPGVPDSDLYIPQYWEGGVWRGFYANNASKQVSFATEIEAHKYVIEFVVMALDKTTERINRLYAERTDLEQNLKALNKESIAINARNV</sequence>
<feature type="coiled-coil region" evidence="1">
    <location>
        <begin position="77"/>
        <end position="111"/>
    </location>
</feature>
<reference evidence="2" key="1">
    <citation type="journal article" date="2021" name="Proc. Natl. Acad. Sci. U.S.A.">
        <title>A Catalog of Tens of Thousands of Viruses from Human Metagenomes Reveals Hidden Associations with Chronic Diseases.</title>
        <authorList>
            <person name="Tisza M.J."/>
            <person name="Buck C.B."/>
        </authorList>
    </citation>
    <scope>NUCLEOTIDE SEQUENCE</scope>
    <source>
        <strain evidence="2">Ctshb19</strain>
    </source>
</reference>
<keyword evidence="1" id="KW-0175">Coiled coil</keyword>
<proteinExistence type="predicted"/>
<name>A0A8S5UGA0_9CAUD</name>
<accession>A0A8S5UGA0</accession>